<keyword evidence="4" id="KW-0812">Transmembrane</keyword>
<evidence type="ECO:0000256" key="3">
    <source>
        <dbReference type="ARBA" id="ARBA00022475"/>
    </source>
</evidence>
<evidence type="ECO:0000256" key="9">
    <source>
        <dbReference type="SAM" id="MobiDB-lite"/>
    </source>
</evidence>
<dbReference type="NCBIfam" id="TIGR01410">
    <property type="entry name" value="tatB"/>
    <property type="match status" value="1"/>
</dbReference>
<evidence type="ECO:0000256" key="7">
    <source>
        <dbReference type="ARBA" id="ARBA00023010"/>
    </source>
</evidence>
<comment type="subcellular location">
    <subcellularLocation>
        <location evidence="1">Membrane</location>
        <topology evidence="1">Single-pass membrane protein</topology>
    </subcellularLocation>
</comment>
<evidence type="ECO:0000313" key="11">
    <source>
        <dbReference type="Proteomes" id="UP000242502"/>
    </source>
</evidence>
<keyword evidence="3" id="KW-1003">Cell membrane</keyword>
<evidence type="ECO:0000256" key="1">
    <source>
        <dbReference type="ARBA" id="ARBA00004167"/>
    </source>
</evidence>
<sequence>MGFFEILLIAVVVLLVVGPERMPDAVRSTLLTIGRVKRMLSTAFQDIEKQVGVDEIRQQLHNEDVMKSISEAQENVSQLTQAAVEQSHPSVQMTVSKPERGDDQ</sequence>
<dbReference type="EMBL" id="MDLC01000013">
    <property type="protein sequence ID" value="ODS24157.1"/>
    <property type="molecule type" value="Genomic_DNA"/>
</dbReference>
<accession>A0A1D2QRF8</accession>
<evidence type="ECO:0000256" key="4">
    <source>
        <dbReference type="ARBA" id="ARBA00022692"/>
    </source>
</evidence>
<dbReference type="GO" id="GO:0043953">
    <property type="term" value="P:protein transport by the Tat complex"/>
    <property type="evidence" value="ECO:0007669"/>
    <property type="project" value="InterPro"/>
</dbReference>
<dbReference type="PANTHER" id="PTHR33162">
    <property type="entry name" value="SEC-INDEPENDENT PROTEIN TRANSLOCASE PROTEIN TATA, CHLOROPLASTIC"/>
    <property type="match status" value="1"/>
</dbReference>
<feature type="compositionally biased region" description="Polar residues" evidence="9">
    <location>
        <begin position="80"/>
        <end position="95"/>
    </location>
</feature>
<dbReference type="InterPro" id="IPR018448">
    <property type="entry name" value="TatB"/>
</dbReference>
<name>A0A1D2QRF8_9GAMM</name>
<gene>
    <name evidence="10" type="ORF">AB835_05365</name>
</gene>
<keyword evidence="2" id="KW-0813">Transport</keyword>
<dbReference type="Pfam" id="PF02416">
    <property type="entry name" value="TatA_B_E"/>
    <property type="match status" value="1"/>
</dbReference>
<dbReference type="Gene3D" id="1.20.5.3310">
    <property type="match status" value="1"/>
</dbReference>
<keyword evidence="7" id="KW-0811">Translocation</keyword>
<comment type="caution">
    <text evidence="10">The sequence shown here is derived from an EMBL/GenBank/DDBJ whole genome shotgun (WGS) entry which is preliminary data.</text>
</comment>
<proteinExistence type="predicted"/>
<dbReference type="STRING" id="62101.AB835_05365"/>
<evidence type="ECO:0000256" key="5">
    <source>
        <dbReference type="ARBA" id="ARBA00022927"/>
    </source>
</evidence>
<evidence type="ECO:0000256" key="2">
    <source>
        <dbReference type="ARBA" id="ARBA00022448"/>
    </source>
</evidence>
<dbReference type="InterPro" id="IPR003369">
    <property type="entry name" value="TatA/B/E"/>
</dbReference>
<dbReference type="GO" id="GO:0016020">
    <property type="term" value="C:membrane"/>
    <property type="evidence" value="ECO:0007669"/>
    <property type="project" value="UniProtKB-SubCell"/>
</dbReference>
<keyword evidence="5" id="KW-0653">Protein transport</keyword>
<dbReference type="PANTHER" id="PTHR33162:SF1">
    <property type="entry name" value="SEC-INDEPENDENT PROTEIN TRANSLOCASE PROTEIN TATA, CHLOROPLASTIC"/>
    <property type="match status" value="1"/>
</dbReference>
<reference evidence="10 11" key="1">
    <citation type="journal article" date="2016" name="Appl. Environ. Microbiol.">
        <title>Lack of Overt Genome Reduction in the Bryostatin-Producing Bryozoan Symbiont "Candidatus Endobugula sertula".</title>
        <authorList>
            <person name="Miller I.J."/>
            <person name="Vanee N."/>
            <person name="Fong S.S."/>
            <person name="Lim-Fong G.E."/>
            <person name="Kwan J.C."/>
        </authorList>
    </citation>
    <scope>NUCLEOTIDE SEQUENCE [LARGE SCALE GENOMIC DNA]</scope>
    <source>
        <strain evidence="10">AB1-4</strain>
    </source>
</reference>
<keyword evidence="8" id="KW-0472">Membrane</keyword>
<evidence type="ECO:0000256" key="6">
    <source>
        <dbReference type="ARBA" id="ARBA00022989"/>
    </source>
</evidence>
<evidence type="ECO:0000313" key="10">
    <source>
        <dbReference type="EMBL" id="ODS24157.1"/>
    </source>
</evidence>
<evidence type="ECO:0000256" key="8">
    <source>
        <dbReference type="ARBA" id="ARBA00023136"/>
    </source>
</evidence>
<keyword evidence="6" id="KW-1133">Transmembrane helix</keyword>
<dbReference type="Proteomes" id="UP000242502">
    <property type="component" value="Unassembled WGS sequence"/>
</dbReference>
<feature type="region of interest" description="Disordered" evidence="9">
    <location>
        <begin position="80"/>
        <end position="104"/>
    </location>
</feature>
<protein>
    <submittedName>
        <fullName evidence="10">Twin arginine-targeting protein translocase TatB</fullName>
    </submittedName>
</protein>
<dbReference type="AlphaFoldDB" id="A0A1D2QRF8"/>
<dbReference type="GO" id="GO:0008320">
    <property type="term" value="F:protein transmembrane transporter activity"/>
    <property type="evidence" value="ECO:0007669"/>
    <property type="project" value="InterPro"/>
</dbReference>
<organism evidence="10 11">
    <name type="scientific">Candidatus Endobugula sertula</name>
    <name type="common">Bugula neritina bacterial symbiont</name>
    <dbReference type="NCBI Taxonomy" id="62101"/>
    <lineage>
        <taxon>Bacteria</taxon>
        <taxon>Pseudomonadati</taxon>
        <taxon>Pseudomonadota</taxon>
        <taxon>Gammaproteobacteria</taxon>
        <taxon>Cellvibrionales</taxon>
        <taxon>Cellvibrionaceae</taxon>
        <taxon>Candidatus Endobugula</taxon>
    </lineage>
</organism>